<evidence type="ECO:0000313" key="1">
    <source>
        <dbReference type="EMBL" id="KAA5608530.1"/>
    </source>
</evidence>
<name>A0A5M6IJV4_9PROT</name>
<gene>
    <name evidence="1" type="ORF">F1189_28675</name>
</gene>
<evidence type="ECO:0000313" key="2">
    <source>
        <dbReference type="Proteomes" id="UP000325255"/>
    </source>
</evidence>
<protein>
    <submittedName>
        <fullName evidence="1">Conjugal transfer protein TraU</fullName>
    </submittedName>
</protein>
<sequence>MGLGRTVALAASRPDCRDGSVLSARIITDICWDCVFPIRIGGATIAGASNAVPSGAATNTVCVCNDGAVPHPGITVGMWMPFQVAEIVRTPGCSPSMGGIMLPAVDPLTVGTKGRGDGDHGDSSYFHFHMYSFPIFRMLDLFYSPRCFSGMLSDFDILFLSEVDPTWTYDELSFFNAPESAAVALPPAQMACLGDAAAALAGTNLDTLFWCAGSWGAIYPLSGNAIGQISPVSTMSLLATRGLAVQHRRGLATRTMGDDMVCGGASDPFMAKSQYRMSLFWPRAEANGKHVIGQTTLVWGDWRQIPAIGEDGTFLIWRWVDCCLELL</sequence>
<organism evidence="1 2">
    <name type="scientific">Rhodovastum atsumiense</name>
    <dbReference type="NCBI Taxonomy" id="504468"/>
    <lineage>
        <taxon>Bacteria</taxon>
        <taxon>Pseudomonadati</taxon>
        <taxon>Pseudomonadota</taxon>
        <taxon>Alphaproteobacteria</taxon>
        <taxon>Acetobacterales</taxon>
        <taxon>Acetobacteraceae</taxon>
        <taxon>Rhodovastum</taxon>
    </lineage>
</organism>
<dbReference type="OrthoDB" id="9788211at2"/>
<dbReference type="Pfam" id="PF06834">
    <property type="entry name" value="TraU"/>
    <property type="match status" value="1"/>
</dbReference>
<proteinExistence type="predicted"/>
<dbReference type="InterPro" id="IPR009649">
    <property type="entry name" value="TraU"/>
</dbReference>
<keyword evidence="2" id="KW-1185">Reference proteome</keyword>
<comment type="caution">
    <text evidence="1">The sequence shown here is derived from an EMBL/GenBank/DDBJ whole genome shotgun (WGS) entry which is preliminary data.</text>
</comment>
<reference evidence="1 2" key="1">
    <citation type="submission" date="2019-09" db="EMBL/GenBank/DDBJ databases">
        <title>Genome sequence of Rhodovastum atsumiense, a diverse member of the Acetobacteraceae family of non-sulfur purple photosynthetic bacteria.</title>
        <authorList>
            <person name="Meyer T."/>
            <person name="Kyndt J."/>
        </authorList>
    </citation>
    <scope>NUCLEOTIDE SEQUENCE [LARGE SCALE GENOMIC DNA]</scope>
    <source>
        <strain evidence="1 2">DSM 21279</strain>
    </source>
</reference>
<dbReference type="AlphaFoldDB" id="A0A5M6IJV4"/>
<accession>A0A5M6IJV4</accession>
<dbReference type="EMBL" id="VWPK01000079">
    <property type="protein sequence ID" value="KAA5608530.1"/>
    <property type="molecule type" value="Genomic_DNA"/>
</dbReference>
<dbReference type="Proteomes" id="UP000325255">
    <property type="component" value="Unassembled WGS sequence"/>
</dbReference>